<dbReference type="SUPFAM" id="SSF53756">
    <property type="entry name" value="UDP-Glycosyltransferase/glycogen phosphorylase"/>
    <property type="match status" value="1"/>
</dbReference>
<dbReference type="Pfam" id="PF00201">
    <property type="entry name" value="UDPGT"/>
    <property type="match status" value="1"/>
</dbReference>
<name>A0A978UMV4_ZIZJJ</name>
<organism evidence="4 5">
    <name type="scientific">Ziziphus jujuba var. spinosa</name>
    <dbReference type="NCBI Taxonomy" id="714518"/>
    <lineage>
        <taxon>Eukaryota</taxon>
        <taxon>Viridiplantae</taxon>
        <taxon>Streptophyta</taxon>
        <taxon>Embryophyta</taxon>
        <taxon>Tracheophyta</taxon>
        <taxon>Spermatophyta</taxon>
        <taxon>Magnoliopsida</taxon>
        <taxon>eudicotyledons</taxon>
        <taxon>Gunneridae</taxon>
        <taxon>Pentapetalae</taxon>
        <taxon>rosids</taxon>
        <taxon>fabids</taxon>
        <taxon>Rosales</taxon>
        <taxon>Rhamnaceae</taxon>
        <taxon>Paliureae</taxon>
        <taxon>Ziziphus</taxon>
    </lineage>
</organism>
<dbReference type="Proteomes" id="UP000813462">
    <property type="component" value="Unassembled WGS sequence"/>
</dbReference>
<evidence type="ECO:0000313" key="4">
    <source>
        <dbReference type="EMBL" id="KAH7516156.1"/>
    </source>
</evidence>
<dbReference type="PANTHER" id="PTHR48047">
    <property type="entry name" value="GLYCOSYLTRANSFERASE"/>
    <property type="match status" value="1"/>
</dbReference>
<sequence>MSTTVVDNRPHVLVFPYPAQGHSLVLLDLTHQLSLRNIVITILVTPKNLPALDPLLAAHQTIKTLVLPMPPHPKLPPGIENLRDIGISKNMAMVKAMSKLHNPIIQWFESHPNPPVAIISDVFLGWTQTLADQINVRRICFFPNRVAVASVFDYCWRNIDAVSASKVVDFHDQLPDSPSFKHEHLPNIIRRYDGSDPEWLNVRDILVANSSSWGIVFNTFEALEGRFLDHLRKKMGHHRIYGVGPLNLLSIPESSDRGKPDKDFHAAAGGVDVLGWLEGCADDSVLYVCFGSQKFLKREQMKALASGLEQSKTKFIWVVKTGTTEIEMEQGYGVVPNGFEERIQGRGLVVRTWVPQLMILNHRAVWGFLSYSGWNSLMEGITAGVMLLIWPMEADHYINAKLLEEEMGVAIKVCEGDDGVPDSAELGKVIDESMRNVDGPQRVKVKELRDKAFQAVSDGGPSRKDLDELVKELRLL</sequence>
<evidence type="ECO:0008006" key="6">
    <source>
        <dbReference type="Google" id="ProtNLM"/>
    </source>
</evidence>
<evidence type="ECO:0000313" key="5">
    <source>
        <dbReference type="Proteomes" id="UP000813462"/>
    </source>
</evidence>
<comment type="similarity">
    <text evidence="1">Belongs to the UDP-glycosyltransferase family.</text>
</comment>
<evidence type="ECO:0000256" key="2">
    <source>
        <dbReference type="ARBA" id="ARBA00022676"/>
    </source>
</evidence>
<comment type="caution">
    <text evidence="4">The sequence shown here is derived from an EMBL/GenBank/DDBJ whole genome shotgun (WGS) entry which is preliminary data.</text>
</comment>
<dbReference type="EMBL" id="JAEACU010000010">
    <property type="protein sequence ID" value="KAH7516156.1"/>
    <property type="molecule type" value="Genomic_DNA"/>
</dbReference>
<gene>
    <name evidence="4" type="ORF">FEM48_Zijuj10G0105300</name>
</gene>
<keyword evidence="3" id="KW-0808">Transferase</keyword>
<accession>A0A978UMV4</accession>
<dbReference type="Gene3D" id="3.40.50.2000">
    <property type="entry name" value="Glycogen Phosphorylase B"/>
    <property type="match status" value="2"/>
</dbReference>
<dbReference type="AlphaFoldDB" id="A0A978UMV4"/>
<keyword evidence="2" id="KW-0328">Glycosyltransferase</keyword>
<evidence type="ECO:0000256" key="3">
    <source>
        <dbReference type="ARBA" id="ARBA00022679"/>
    </source>
</evidence>
<dbReference type="GO" id="GO:0035251">
    <property type="term" value="F:UDP-glucosyltransferase activity"/>
    <property type="evidence" value="ECO:0007669"/>
    <property type="project" value="TreeGrafter"/>
</dbReference>
<evidence type="ECO:0000256" key="1">
    <source>
        <dbReference type="ARBA" id="ARBA00009995"/>
    </source>
</evidence>
<dbReference type="OrthoDB" id="5835829at2759"/>
<protein>
    <recommendedName>
        <fullName evidence="6">UDP-glycosyltransferase 89A2-like</fullName>
    </recommendedName>
</protein>
<reference evidence="4" key="1">
    <citation type="journal article" date="2021" name="Front. Plant Sci.">
        <title>Chromosome-Scale Genome Assembly for Chinese Sour Jujube and Insights Into Its Genome Evolution and Domestication Signature.</title>
        <authorList>
            <person name="Shen L.-Y."/>
            <person name="Luo H."/>
            <person name="Wang X.-L."/>
            <person name="Wang X.-M."/>
            <person name="Qiu X.-J."/>
            <person name="Liu H."/>
            <person name="Zhou S.-S."/>
            <person name="Jia K.-H."/>
            <person name="Nie S."/>
            <person name="Bao Y.-T."/>
            <person name="Zhang R.-G."/>
            <person name="Yun Q.-Z."/>
            <person name="Chai Y.-H."/>
            <person name="Lu J.-Y."/>
            <person name="Li Y."/>
            <person name="Zhao S.-W."/>
            <person name="Mao J.-F."/>
            <person name="Jia S.-G."/>
            <person name="Mao Y.-M."/>
        </authorList>
    </citation>
    <scope>NUCLEOTIDE SEQUENCE</scope>
    <source>
        <strain evidence="4">AT0</strain>
        <tissue evidence="4">Leaf</tissue>
    </source>
</reference>
<dbReference type="SMR" id="A0A978UMV4"/>
<dbReference type="InterPro" id="IPR002213">
    <property type="entry name" value="UDP_glucos_trans"/>
</dbReference>
<dbReference type="PANTHER" id="PTHR48047:SF28">
    <property type="entry name" value="F11M15.8 PROTEIN"/>
    <property type="match status" value="1"/>
</dbReference>
<dbReference type="CDD" id="cd03784">
    <property type="entry name" value="GT1_Gtf-like"/>
    <property type="match status" value="1"/>
</dbReference>
<dbReference type="FunFam" id="3.40.50.2000:FF:000064">
    <property type="entry name" value="Glycosyltransferase"/>
    <property type="match status" value="1"/>
</dbReference>
<proteinExistence type="inferred from homology"/>